<sequence>HQITCRRNKGPGGKIAERWLSLRPTRPRPPPPLASHCMSIAFLPSLISAAFRHITPPSLLYETFGRLICCVFLWLRGSPVTTAASRLASTPPGQFHALSLDPPPQPRLGDQSGRGCRTGDAWRITLSAPSARAGRWAGSAHRQPEHEGGARCRSRASLPIRELPD</sequence>
<keyword evidence="3" id="KW-1185">Reference proteome</keyword>
<dbReference type="Proteomes" id="UP001176941">
    <property type="component" value="Chromosome 21"/>
</dbReference>
<evidence type="ECO:0000256" key="1">
    <source>
        <dbReference type="SAM" id="MobiDB-lite"/>
    </source>
</evidence>
<feature type="region of interest" description="Disordered" evidence="1">
    <location>
        <begin position="94"/>
        <end position="115"/>
    </location>
</feature>
<name>A0ABN8YQX0_RANTA</name>
<accession>A0ABN8YQX0</accession>
<evidence type="ECO:0000313" key="2">
    <source>
        <dbReference type="EMBL" id="CAI9163909.1"/>
    </source>
</evidence>
<organism evidence="2 3">
    <name type="scientific">Rangifer tarandus platyrhynchus</name>
    <name type="common">Svalbard reindeer</name>
    <dbReference type="NCBI Taxonomy" id="3082113"/>
    <lineage>
        <taxon>Eukaryota</taxon>
        <taxon>Metazoa</taxon>
        <taxon>Chordata</taxon>
        <taxon>Craniata</taxon>
        <taxon>Vertebrata</taxon>
        <taxon>Euteleostomi</taxon>
        <taxon>Mammalia</taxon>
        <taxon>Eutheria</taxon>
        <taxon>Laurasiatheria</taxon>
        <taxon>Artiodactyla</taxon>
        <taxon>Ruminantia</taxon>
        <taxon>Pecora</taxon>
        <taxon>Cervidae</taxon>
        <taxon>Odocoileinae</taxon>
        <taxon>Rangifer</taxon>
    </lineage>
</organism>
<evidence type="ECO:0000313" key="3">
    <source>
        <dbReference type="Proteomes" id="UP001176941"/>
    </source>
</evidence>
<feature type="region of interest" description="Disordered" evidence="1">
    <location>
        <begin position="133"/>
        <end position="165"/>
    </location>
</feature>
<protein>
    <submittedName>
        <fullName evidence="2">Uncharacterized protein</fullName>
    </submittedName>
</protein>
<gene>
    <name evidence="2" type="ORF">MRATA1EN1_LOCUS12871</name>
</gene>
<reference evidence="2" key="1">
    <citation type="submission" date="2023-04" db="EMBL/GenBank/DDBJ databases">
        <authorList>
            <consortium name="ELIXIR-Norway"/>
        </authorList>
    </citation>
    <scope>NUCLEOTIDE SEQUENCE [LARGE SCALE GENOMIC DNA]</scope>
</reference>
<proteinExistence type="predicted"/>
<feature type="non-terminal residue" evidence="2">
    <location>
        <position position="1"/>
    </location>
</feature>
<dbReference type="EMBL" id="OX459957">
    <property type="protein sequence ID" value="CAI9163909.1"/>
    <property type="molecule type" value="Genomic_DNA"/>
</dbReference>